<dbReference type="Proteomes" id="UP000002038">
    <property type="component" value="Unassembled WGS sequence"/>
</dbReference>
<dbReference type="GO" id="GO:0008270">
    <property type="term" value="F:zinc ion binding"/>
    <property type="evidence" value="ECO:0007669"/>
    <property type="project" value="UniProtKB-KW"/>
</dbReference>
<protein>
    <submittedName>
        <fullName evidence="8">FYVE zinc finger protein</fullName>
    </submittedName>
</protein>
<dbReference type="InterPro" id="IPR000306">
    <property type="entry name" value="Znf_FYVE"/>
</dbReference>
<keyword evidence="3" id="KW-0862">Zinc</keyword>
<dbReference type="SMART" id="SM00184">
    <property type="entry name" value="RING"/>
    <property type="match status" value="1"/>
</dbReference>
<keyword evidence="9" id="KW-1185">Reference proteome</keyword>
<feature type="region of interest" description="Disordered" evidence="5">
    <location>
        <begin position="581"/>
        <end position="621"/>
    </location>
</feature>
<feature type="compositionally biased region" description="Low complexity" evidence="5">
    <location>
        <begin position="101"/>
        <end position="110"/>
    </location>
</feature>
<feature type="compositionally biased region" description="Low complexity" evidence="5">
    <location>
        <begin position="1"/>
        <end position="26"/>
    </location>
</feature>
<feature type="domain" description="RING-type" evidence="6">
    <location>
        <begin position="645"/>
        <end position="686"/>
    </location>
</feature>
<evidence type="ECO:0000313" key="9">
    <source>
        <dbReference type="Proteomes" id="UP000002038"/>
    </source>
</evidence>
<feature type="compositionally biased region" description="Low complexity" evidence="5">
    <location>
        <begin position="141"/>
        <end position="154"/>
    </location>
</feature>
<feature type="compositionally biased region" description="Polar residues" evidence="5">
    <location>
        <begin position="111"/>
        <end position="121"/>
    </location>
</feature>
<dbReference type="EMBL" id="GG657456">
    <property type="protein sequence ID" value="OAT09165.1"/>
    <property type="molecule type" value="Genomic_DNA"/>
</dbReference>
<feature type="compositionally biased region" description="Polar residues" evidence="5">
    <location>
        <begin position="63"/>
        <end position="85"/>
    </location>
</feature>
<evidence type="ECO:0000256" key="3">
    <source>
        <dbReference type="ARBA" id="ARBA00022833"/>
    </source>
</evidence>
<dbReference type="RefSeq" id="XP_031578679.1">
    <property type="nucleotide sequence ID" value="XM_031721802.1"/>
</dbReference>
<dbReference type="GeneID" id="8504432"/>
<evidence type="ECO:0000259" key="6">
    <source>
        <dbReference type="PROSITE" id="PS50089"/>
    </source>
</evidence>
<evidence type="ECO:0000313" key="8">
    <source>
        <dbReference type="EMBL" id="OAT09165.1"/>
    </source>
</evidence>
<feature type="compositionally biased region" description="Polar residues" evidence="5">
    <location>
        <begin position="486"/>
        <end position="496"/>
    </location>
</feature>
<feature type="compositionally biased region" description="Basic and acidic residues" evidence="5">
    <location>
        <begin position="609"/>
        <end position="621"/>
    </location>
</feature>
<dbReference type="Pfam" id="PF01363">
    <property type="entry name" value="FYVE"/>
    <property type="match status" value="1"/>
</dbReference>
<dbReference type="STRING" id="559298.A0A179UM61"/>
<dbReference type="OrthoDB" id="660555at2759"/>
<dbReference type="PANTHER" id="PTHR23164">
    <property type="entry name" value="EARLY ENDOSOME ANTIGEN 1"/>
    <property type="match status" value="1"/>
</dbReference>
<feature type="region of interest" description="Disordered" evidence="5">
    <location>
        <begin position="310"/>
        <end position="378"/>
    </location>
</feature>
<keyword evidence="1" id="KW-0479">Metal-binding</keyword>
<accession>A0A179UM61</accession>
<gene>
    <name evidence="8" type="ORF">BDBG_04713</name>
</gene>
<dbReference type="InterPro" id="IPR001841">
    <property type="entry name" value="Znf_RING"/>
</dbReference>
<feature type="region of interest" description="Disordered" evidence="5">
    <location>
        <begin position="464"/>
        <end position="544"/>
    </location>
</feature>
<evidence type="ECO:0000259" key="7">
    <source>
        <dbReference type="PROSITE" id="PS50178"/>
    </source>
</evidence>
<evidence type="ECO:0000256" key="2">
    <source>
        <dbReference type="ARBA" id="ARBA00022771"/>
    </source>
</evidence>
<dbReference type="VEuPathDB" id="FungiDB:BDBG_04713"/>
<dbReference type="PROSITE" id="PS50089">
    <property type="entry name" value="ZF_RING_2"/>
    <property type="match status" value="1"/>
</dbReference>
<dbReference type="InterPro" id="IPR013083">
    <property type="entry name" value="Znf_RING/FYVE/PHD"/>
</dbReference>
<evidence type="ECO:0000256" key="5">
    <source>
        <dbReference type="SAM" id="MobiDB-lite"/>
    </source>
</evidence>
<organism evidence="8 9">
    <name type="scientific">Blastomyces gilchristii (strain SLH14081)</name>
    <name type="common">Blastomyces dermatitidis</name>
    <dbReference type="NCBI Taxonomy" id="559298"/>
    <lineage>
        <taxon>Eukaryota</taxon>
        <taxon>Fungi</taxon>
        <taxon>Dikarya</taxon>
        <taxon>Ascomycota</taxon>
        <taxon>Pezizomycotina</taxon>
        <taxon>Eurotiomycetes</taxon>
        <taxon>Eurotiomycetidae</taxon>
        <taxon>Onygenales</taxon>
        <taxon>Ajellomycetaceae</taxon>
        <taxon>Blastomyces</taxon>
    </lineage>
</organism>
<dbReference type="SUPFAM" id="SSF57903">
    <property type="entry name" value="FYVE/PHD zinc finger"/>
    <property type="match status" value="1"/>
</dbReference>
<reference evidence="9" key="1">
    <citation type="journal article" date="2015" name="PLoS Genet.">
        <title>The dynamic genome and transcriptome of the human fungal pathogen Blastomyces and close relative Emmonsia.</title>
        <authorList>
            <person name="Munoz J.F."/>
            <person name="Gauthier G.M."/>
            <person name="Desjardins C.A."/>
            <person name="Gallo J.E."/>
            <person name="Holder J."/>
            <person name="Sullivan T.D."/>
            <person name="Marty A.J."/>
            <person name="Carmen J.C."/>
            <person name="Chen Z."/>
            <person name="Ding L."/>
            <person name="Gujja S."/>
            <person name="Magrini V."/>
            <person name="Misas E."/>
            <person name="Mitreva M."/>
            <person name="Priest M."/>
            <person name="Saif S."/>
            <person name="Whiston E.A."/>
            <person name="Young S."/>
            <person name="Zeng Q."/>
            <person name="Goldman W.E."/>
            <person name="Mardis E.R."/>
            <person name="Taylor J.W."/>
            <person name="McEwen J.G."/>
            <person name="Clay O.K."/>
            <person name="Klein B.S."/>
            <person name="Cuomo C.A."/>
        </authorList>
    </citation>
    <scope>NUCLEOTIDE SEQUENCE [LARGE SCALE GENOMIC DNA]</scope>
    <source>
        <strain evidence="9">SLH14081</strain>
    </source>
</reference>
<dbReference type="Pfam" id="PF13639">
    <property type="entry name" value="zf-RING_2"/>
    <property type="match status" value="1"/>
</dbReference>
<feature type="domain" description="FYVE-type" evidence="7">
    <location>
        <begin position="214"/>
        <end position="339"/>
    </location>
</feature>
<proteinExistence type="predicted"/>
<dbReference type="CDD" id="cd16489">
    <property type="entry name" value="mRING-CH-C4HC2H_ZNRF"/>
    <property type="match status" value="1"/>
</dbReference>
<evidence type="ECO:0000256" key="4">
    <source>
        <dbReference type="PROSITE-ProRule" id="PRU00175"/>
    </source>
</evidence>
<dbReference type="Gene3D" id="3.30.40.10">
    <property type="entry name" value="Zinc/RING finger domain, C3HC4 (zinc finger)"/>
    <property type="match status" value="2"/>
</dbReference>
<dbReference type="AlphaFoldDB" id="A0A179UM61"/>
<feature type="compositionally biased region" description="Polar residues" evidence="5">
    <location>
        <begin position="593"/>
        <end position="606"/>
    </location>
</feature>
<dbReference type="KEGG" id="bgh:BDBG_04713"/>
<feature type="compositionally biased region" description="Low complexity" evidence="5">
    <location>
        <begin position="45"/>
        <end position="62"/>
    </location>
</feature>
<dbReference type="PROSITE" id="PS50178">
    <property type="entry name" value="ZF_FYVE"/>
    <property type="match status" value="1"/>
</dbReference>
<keyword evidence="2 4" id="KW-0863">Zinc-finger</keyword>
<dbReference type="InterPro" id="IPR011011">
    <property type="entry name" value="Znf_FYVE_PHD"/>
</dbReference>
<feature type="compositionally biased region" description="Low complexity" evidence="5">
    <location>
        <begin position="524"/>
        <end position="533"/>
    </location>
</feature>
<dbReference type="SMART" id="SM00064">
    <property type="entry name" value="FYVE"/>
    <property type="match status" value="1"/>
</dbReference>
<feature type="region of interest" description="Disordered" evidence="5">
    <location>
        <begin position="1"/>
        <end position="186"/>
    </location>
</feature>
<name>A0A179UM61_BLAGS</name>
<feature type="compositionally biased region" description="Low complexity" evidence="5">
    <location>
        <begin position="348"/>
        <end position="359"/>
    </location>
</feature>
<evidence type="ECO:0000256" key="1">
    <source>
        <dbReference type="ARBA" id="ARBA00022723"/>
    </source>
</evidence>
<dbReference type="InterPro" id="IPR017455">
    <property type="entry name" value="Znf_FYVE-rel"/>
</dbReference>
<sequence length="688" mass="74926">MSSPSSASTSPLSSSSASSSSPSPAADPITFPISPTPAASRSQHDSSTTSSTQSSHDSLQTTRNITAVGSRDSQGSTRTAGSSRHTLLEFLQNEGPEAGNGQQQSEQGQSVRNAQEANTTSLERKRRLTSASDNFGYAHPGAGSSSVDAGSSGARPRPSATQSWGRTGSGLPGSSRENAIDLSGSQESLSRQLSSLRHRENSFANYELPQWQSDSEVSKCPICDTQFSFWYRKHHCRKCGRVVCASCSPHRITIPRQFIVRPPESNRPLSTLLQSNPSEAQVISLIDDDEQSPSATAGSSVLMDRQQRLRQQRGRYPPNSALGGGEEVRLCNPCVPDPNPEPPRRYTSGGSLFPPSLSGWPDDAAAASHAPTQHHSTLPGYYRNSSAYRRDNNLFHRPSASLSSAADMPASQEARDIRRRRGRGMIFQPETPEIQRAAQEGFPDEGLPSYGSFDYTVVPNFRGMPPRYQSTQQAAGAPHPRYSPPAYSSTSGTSIPASRHRASHSISRPMPTHHRGPSTDFLQSLSPSSSSRNRPLHPVAPHHYRRPIDESDICPICGRLLPPRGPDGNEAAREAHIRDCIEGHGTGHGHPSNIPSSSTGRRMSQSHPNENDHNNNHHADRPLRMLPFTATEKDCVGEDGGQQECTICMEEYEVGDHLARLECLCKFHKACIVSWLERKMECPVHKVH</sequence>
<dbReference type="SUPFAM" id="SSF57850">
    <property type="entry name" value="RING/U-box"/>
    <property type="match status" value="1"/>
</dbReference>
<dbReference type="PANTHER" id="PTHR23164:SF30">
    <property type="entry name" value="EARLY ENDOSOME ANTIGEN 1"/>
    <property type="match status" value="1"/>
</dbReference>